<organism evidence="8 10">
    <name type="scientific">Methanosphaera cuniculi</name>
    <dbReference type="NCBI Taxonomy" id="1077256"/>
    <lineage>
        <taxon>Archaea</taxon>
        <taxon>Methanobacteriati</taxon>
        <taxon>Methanobacteriota</taxon>
        <taxon>Methanomada group</taxon>
        <taxon>Methanobacteria</taxon>
        <taxon>Methanobacteriales</taxon>
        <taxon>Methanobacteriaceae</taxon>
        <taxon>Methanosphaera</taxon>
    </lineage>
</organism>
<feature type="domain" description="Type II secretion system protein GspF" evidence="7">
    <location>
        <begin position="104"/>
        <end position="228"/>
    </location>
</feature>
<evidence type="ECO:0000259" key="7">
    <source>
        <dbReference type="Pfam" id="PF00482"/>
    </source>
</evidence>
<keyword evidence="10" id="KW-1185">Reference proteome</keyword>
<dbReference type="Pfam" id="PF00482">
    <property type="entry name" value="T2SSF"/>
    <property type="match status" value="1"/>
</dbReference>
<feature type="transmembrane region" description="Helical" evidence="6">
    <location>
        <begin position="245"/>
        <end position="270"/>
    </location>
</feature>
<dbReference type="RefSeq" id="WP_095608912.1">
    <property type="nucleotide sequence ID" value="NZ_LMVN01000023.1"/>
</dbReference>
<dbReference type="OrthoDB" id="77962at2157"/>
<evidence type="ECO:0000256" key="2">
    <source>
        <dbReference type="ARBA" id="ARBA00022475"/>
    </source>
</evidence>
<protein>
    <submittedName>
        <fullName evidence="9">Bacterial type II secretion system protein F domain protein</fullName>
    </submittedName>
</protein>
<gene>
    <name evidence="8" type="ORF">ASJ82_01795</name>
    <name evidence="9" type="ORF">MSCUN_16280</name>
</gene>
<keyword evidence="3 6" id="KW-0812">Transmembrane</keyword>
<dbReference type="AlphaFoldDB" id="A0A2A2HCE0"/>
<evidence type="ECO:0000256" key="4">
    <source>
        <dbReference type="ARBA" id="ARBA00022989"/>
    </source>
</evidence>
<comment type="caution">
    <text evidence="8">The sequence shown here is derived from an EMBL/GenBank/DDBJ whole genome shotgun (WGS) entry which is preliminary data.</text>
</comment>
<keyword evidence="5 6" id="KW-0472">Membrane</keyword>
<evidence type="ECO:0000256" key="6">
    <source>
        <dbReference type="SAM" id="Phobius"/>
    </source>
</evidence>
<proteinExistence type="predicted"/>
<dbReference type="EMBL" id="LMVN01000023">
    <property type="protein sequence ID" value="PAV06990.1"/>
    <property type="molecule type" value="Genomic_DNA"/>
</dbReference>
<evidence type="ECO:0000256" key="5">
    <source>
        <dbReference type="ARBA" id="ARBA00023136"/>
    </source>
</evidence>
<name>A0A2A2HCE0_9EURY</name>
<dbReference type="Gene3D" id="1.20.81.30">
    <property type="entry name" value="Type II secretion system (T2SS), domain F"/>
    <property type="match status" value="1"/>
</dbReference>
<feature type="transmembrane region" description="Helical" evidence="6">
    <location>
        <begin position="68"/>
        <end position="87"/>
    </location>
</feature>
<reference evidence="9 11" key="1">
    <citation type="submission" date="2016-04" db="EMBL/GenBank/DDBJ databases">
        <title>Genome sequence of Methanosphaera cuniculi DSM 4103.</title>
        <authorList>
            <person name="Poehlein A."/>
            <person name="Seedorf H."/>
            <person name="Daniel R."/>
        </authorList>
    </citation>
    <scope>NUCLEOTIDE SEQUENCE [LARGE SCALE GENOMIC DNA]</scope>
    <source>
        <strain evidence="9 11">DSM 4103</strain>
    </source>
</reference>
<accession>A0A2A2HCE0</accession>
<dbReference type="InterPro" id="IPR018076">
    <property type="entry name" value="T2SS_GspF_dom"/>
</dbReference>
<comment type="subcellular location">
    <subcellularLocation>
        <location evidence="1">Cell membrane</location>
        <topology evidence="1">Multi-pass membrane protein</topology>
    </subcellularLocation>
</comment>
<evidence type="ECO:0000256" key="3">
    <source>
        <dbReference type="ARBA" id="ARBA00022692"/>
    </source>
</evidence>
<dbReference type="InterPro" id="IPR042094">
    <property type="entry name" value="T2SS_GspF_sf"/>
</dbReference>
<reference evidence="8 10" key="2">
    <citation type="journal article" date="2017" name="BMC Genomics">
        <title>Genomic analysis of methanogenic archaea reveals a shift towards energy conservation.</title>
        <authorList>
            <person name="Gilmore S.P."/>
            <person name="Henske J.K."/>
            <person name="Sexton J.A."/>
            <person name="Solomon K.V."/>
            <person name="Seppala S."/>
            <person name="Yoo J.I."/>
            <person name="Huyett L.M."/>
            <person name="Pressman A."/>
            <person name="Cogan J.Z."/>
            <person name="Kivenson V."/>
            <person name="Peng X."/>
            <person name="Tan Y."/>
            <person name="Valentine D.L."/>
            <person name="O'Malley M.A."/>
        </authorList>
    </citation>
    <scope>NUCLEOTIDE SEQUENCE [LARGE SCALE GENOMIC DNA]</scope>
    <source>
        <strain evidence="8 10">1R-7</strain>
    </source>
</reference>
<evidence type="ECO:0000256" key="1">
    <source>
        <dbReference type="ARBA" id="ARBA00004651"/>
    </source>
</evidence>
<dbReference type="PANTHER" id="PTHR35007">
    <property type="entry name" value="INTEGRAL MEMBRANE PROTEIN-RELATED"/>
    <property type="match status" value="1"/>
</dbReference>
<keyword evidence="2" id="KW-1003">Cell membrane</keyword>
<dbReference type="GO" id="GO:0005886">
    <property type="term" value="C:plasma membrane"/>
    <property type="evidence" value="ECO:0007669"/>
    <property type="project" value="UniProtKB-SubCell"/>
</dbReference>
<evidence type="ECO:0000313" key="11">
    <source>
        <dbReference type="Proteomes" id="UP000246004"/>
    </source>
</evidence>
<dbReference type="EMBL" id="LWMS01000048">
    <property type="protein sequence ID" value="PWL07546.1"/>
    <property type="molecule type" value="Genomic_DNA"/>
</dbReference>
<sequence>MYKKIINITSQLIKNTISEQKLNSIQETLIKINFYIKIEELVIIIVLISLILSIITFIISWILNISKLSCIIAFFIPTILIINYIIYKNEKIKDKIESELPQYLNQLSSLLKVGLGLESALYEISQNTKGYLNNEIKRALTEIRFGKPFNESLLNIAKRNKSENLHHTFEIIIHSKESGANLADILVMISEDLTENIILKRERRASIMMSVMFLLISSIIAIPFSFSMISLYAEFIQHAGRTNPLIGIMPIVSIGYIIIHSILISFLLSIVMYSNYKKALQFSLIIIPTSLGIYYISGIFFKTVLLGGLI</sequence>
<dbReference type="PANTHER" id="PTHR35007:SF2">
    <property type="entry name" value="PILUS ASSEMBLE PROTEIN"/>
    <property type="match status" value="1"/>
</dbReference>
<dbReference type="Proteomes" id="UP000217528">
    <property type="component" value="Unassembled WGS sequence"/>
</dbReference>
<dbReference type="Proteomes" id="UP000246004">
    <property type="component" value="Unassembled WGS sequence"/>
</dbReference>
<evidence type="ECO:0000313" key="8">
    <source>
        <dbReference type="EMBL" id="PAV06990.1"/>
    </source>
</evidence>
<feature type="transmembrane region" description="Helical" evidence="6">
    <location>
        <begin position="207"/>
        <end position="233"/>
    </location>
</feature>
<feature type="transmembrane region" description="Helical" evidence="6">
    <location>
        <begin position="41"/>
        <end position="62"/>
    </location>
</feature>
<feature type="transmembrane region" description="Helical" evidence="6">
    <location>
        <begin position="282"/>
        <end position="301"/>
    </location>
</feature>
<evidence type="ECO:0000313" key="10">
    <source>
        <dbReference type="Proteomes" id="UP000217528"/>
    </source>
</evidence>
<evidence type="ECO:0000313" key="9">
    <source>
        <dbReference type="EMBL" id="PWL07546.1"/>
    </source>
</evidence>
<keyword evidence="4 6" id="KW-1133">Transmembrane helix</keyword>